<dbReference type="SUPFAM" id="SSF53720">
    <property type="entry name" value="ALDH-like"/>
    <property type="match status" value="1"/>
</dbReference>
<feature type="signal peptide" evidence="3">
    <location>
        <begin position="1"/>
        <end position="27"/>
    </location>
</feature>
<evidence type="ECO:0000313" key="5">
    <source>
        <dbReference type="EMBL" id="KAF8393856.1"/>
    </source>
</evidence>
<keyword evidence="2" id="KW-1133">Transmembrane helix</keyword>
<dbReference type="InterPro" id="IPR000504">
    <property type="entry name" value="RRM_dom"/>
</dbReference>
<dbReference type="PROSITE" id="PS50102">
    <property type="entry name" value="RRM"/>
    <property type="match status" value="1"/>
</dbReference>
<feature type="transmembrane region" description="Helical" evidence="2">
    <location>
        <begin position="90"/>
        <end position="112"/>
    </location>
</feature>
<dbReference type="InterPro" id="IPR035979">
    <property type="entry name" value="RBD_domain_sf"/>
</dbReference>
<dbReference type="Proteomes" id="UP000655225">
    <property type="component" value="Unassembled WGS sequence"/>
</dbReference>
<sequence length="383" mass="44152">MKIQLILLILLIKLLLLLLLLPEHLDSANCSAEYESWLLIFPTSLLFSFDETRRGRGVKLRSYRDLQSDWYRQPLVVLVFLDSLPVKLRYLGHLGFFCSLVLETFGILRAFYFTFMDSDQVQLFEGGISWETNEDTLKDHFNKYGNVMESVIMRYKSKEDAKGFGFVLFSDPSAADKVLQDKHAKTRMWKLLQWFFRDFPIMLSGILFNVCQVQSTYHCWADKIQGLTIPVDRLYHMQTLHMNQLALPDIILWNFPLLMYAWKVAPAFTCGNSVVLKTAEQTHTQLSALYVSKLFHEMAGIRIVLPWHSTFVSWSFAHALLTRATDLLMCIAIGTTSAGLDLFSTFGFVCVCSSFKEQVAMDANESKEEEIVVLHLLMDQKME</sequence>
<accession>A0A835D8H4</accession>
<name>A0A835D8H4_TETSI</name>
<gene>
    <name evidence="5" type="ORF">HHK36_020054</name>
</gene>
<evidence type="ECO:0000256" key="3">
    <source>
        <dbReference type="SAM" id="SignalP"/>
    </source>
</evidence>
<dbReference type="InterPro" id="IPR015590">
    <property type="entry name" value="Aldehyde_DH_dom"/>
</dbReference>
<evidence type="ECO:0000313" key="6">
    <source>
        <dbReference type="Proteomes" id="UP000655225"/>
    </source>
</evidence>
<keyword evidence="6" id="KW-1185">Reference proteome</keyword>
<keyword evidence="3" id="KW-0732">Signal</keyword>
<protein>
    <recommendedName>
        <fullName evidence="4">RRM domain-containing protein</fullName>
    </recommendedName>
</protein>
<comment type="caution">
    <text evidence="5">The sequence shown here is derived from an EMBL/GenBank/DDBJ whole genome shotgun (WGS) entry which is preliminary data.</text>
</comment>
<dbReference type="InterPro" id="IPR053260">
    <property type="entry name" value="hnRNP"/>
</dbReference>
<dbReference type="SMART" id="SM00360">
    <property type="entry name" value="RRM"/>
    <property type="match status" value="1"/>
</dbReference>
<dbReference type="Gene3D" id="3.40.605.10">
    <property type="entry name" value="Aldehyde Dehydrogenase, Chain A, domain 1"/>
    <property type="match status" value="1"/>
</dbReference>
<keyword evidence="2" id="KW-0472">Membrane</keyword>
<evidence type="ECO:0000256" key="1">
    <source>
        <dbReference type="PROSITE-ProRule" id="PRU00176"/>
    </source>
</evidence>
<evidence type="ECO:0000256" key="2">
    <source>
        <dbReference type="SAM" id="Phobius"/>
    </source>
</evidence>
<proteinExistence type="predicted"/>
<dbReference type="GO" id="GO:0016491">
    <property type="term" value="F:oxidoreductase activity"/>
    <property type="evidence" value="ECO:0007669"/>
    <property type="project" value="InterPro"/>
</dbReference>
<dbReference type="PANTHER" id="PTHR48035">
    <property type="entry name" value="HETEROGENEOUS NUCLEAR RIBONUCLEOPROTEIN 1"/>
    <property type="match status" value="1"/>
</dbReference>
<dbReference type="SUPFAM" id="SSF54928">
    <property type="entry name" value="RNA-binding domain, RBD"/>
    <property type="match status" value="1"/>
</dbReference>
<reference evidence="5 6" key="1">
    <citation type="submission" date="2020-04" db="EMBL/GenBank/DDBJ databases">
        <title>Plant Genome Project.</title>
        <authorList>
            <person name="Zhang R.-G."/>
        </authorList>
    </citation>
    <scope>NUCLEOTIDE SEQUENCE [LARGE SCALE GENOMIC DNA]</scope>
    <source>
        <strain evidence="5">YNK0</strain>
        <tissue evidence="5">Leaf</tissue>
    </source>
</reference>
<feature type="chain" id="PRO_5032314127" description="RRM domain-containing protein" evidence="3">
    <location>
        <begin position="28"/>
        <end position="383"/>
    </location>
</feature>
<dbReference type="Pfam" id="PF00076">
    <property type="entry name" value="RRM_1"/>
    <property type="match status" value="1"/>
</dbReference>
<organism evidence="5 6">
    <name type="scientific">Tetracentron sinense</name>
    <name type="common">Spur-leaf</name>
    <dbReference type="NCBI Taxonomy" id="13715"/>
    <lineage>
        <taxon>Eukaryota</taxon>
        <taxon>Viridiplantae</taxon>
        <taxon>Streptophyta</taxon>
        <taxon>Embryophyta</taxon>
        <taxon>Tracheophyta</taxon>
        <taxon>Spermatophyta</taxon>
        <taxon>Magnoliopsida</taxon>
        <taxon>Trochodendrales</taxon>
        <taxon>Trochodendraceae</taxon>
        <taxon>Tetracentron</taxon>
    </lineage>
</organism>
<dbReference type="GO" id="GO:0003723">
    <property type="term" value="F:RNA binding"/>
    <property type="evidence" value="ECO:0007669"/>
    <property type="project" value="UniProtKB-UniRule"/>
</dbReference>
<dbReference type="AlphaFoldDB" id="A0A835D8H4"/>
<evidence type="ECO:0000259" key="4">
    <source>
        <dbReference type="PROSITE" id="PS50102"/>
    </source>
</evidence>
<dbReference type="Pfam" id="PF00171">
    <property type="entry name" value="Aldedh"/>
    <property type="match status" value="1"/>
</dbReference>
<dbReference type="EMBL" id="JABCRI010000014">
    <property type="protein sequence ID" value="KAF8393856.1"/>
    <property type="molecule type" value="Genomic_DNA"/>
</dbReference>
<keyword evidence="2" id="KW-0812">Transmembrane</keyword>
<keyword evidence="1" id="KW-0694">RNA-binding</keyword>
<dbReference type="InterPro" id="IPR016161">
    <property type="entry name" value="Ald_DH/histidinol_DH"/>
</dbReference>
<dbReference type="InterPro" id="IPR016162">
    <property type="entry name" value="Ald_DH_N"/>
</dbReference>
<feature type="domain" description="RRM" evidence="4">
    <location>
        <begin position="121"/>
        <end position="236"/>
    </location>
</feature>
<dbReference type="OrthoDB" id="310895at2759"/>
<dbReference type="Gene3D" id="3.30.70.330">
    <property type="match status" value="1"/>
</dbReference>
<dbReference type="InterPro" id="IPR012677">
    <property type="entry name" value="Nucleotide-bd_a/b_plait_sf"/>
</dbReference>
<dbReference type="PANTHER" id="PTHR48035:SF2">
    <property type="entry name" value="RNA-BINDING REGION RNP-1 DOMAIN-CONTAINING PROTEIN"/>
    <property type="match status" value="1"/>
</dbReference>